<proteinExistence type="predicted"/>
<sequence>NNSREVTTSEKYAALQLGNTKKGFYYVVANRSKLGKHPVVSYTYWTKNTKYTTNSRYGSIADSDHYISTQAAVYPWNRQRLAKENSRTGHAFMAEMTVRYKNTPINGLGLRCGKVATTHTLLRIPGANMIYLK</sequence>
<evidence type="ECO:0000313" key="1">
    <source>
        <dbReference type="EMBL" id="HIW70530.1"/>
    </source>
</evidence>
<dbReference type="NCBIfam" id="NF040508">
    <property type="entry name" value="LVIS_2131_fam"/>
    <property type="match status" value="1"/>
</dbReference>
<dbReference type="AlphaFoldDB" id="A0A9D1U455"/>
<organism evidence="1 2">
    <name type="scientific">Candidatus Limosilactobacillus merdipullorum</name>
    <dbReference type="NCBI Taxonomy" id="2838653"/>
    <lineage>
        <taxon>Bacteria</taxon>
        <taxon>Bacillati</taxon>
        <taxon>Bacillota</taxon>
        <taxon>Bacilli</taxon>
        <taxon>Lactobacillales</taxon>
        <taxon>Lactobacillaceae</taxon>
        <taxon>Limosilactobacillus</taxon>
    </lineage>
</organism>
<reference evidence="1" key="2">
    <citation type="submission" date="2021-04" db="EMBL/GenBank/DDBJ databases">
        <authorList>
            <person name="Gilroy R."/>
        </authorList>
    </citation>
    <scope>NUCLEOTIDE SEQUENCE</scope>
    <source>
        <strain evidence="1">ChiHejej3B27-2180</strain>
    </source>
</reference>
<gene>
    <name evidence="1" type="ORF">H9876_04020</name>
</gene>
<dbReference type="InterPro" id="IPR049731">
    <property type="entry name" value="LVIS_2131-like"/>
</dbReference>
<dbReference type="Proteomes" id="UP000886878">
    <property type="component" value="Unassembled WGS sequence"/>
</dbReference>
<accession>A0A9D1U455</accession>
<comment type="caution">
    <text evidence="1">The sequence shown here is derived from an EMBL/GenBank/DDBJ whole genome shotgun (WGS) entry which is preliminary data.</text>
</comment>
<protein>
    <submittedName>
        <fullName evidence="1">Uncharacterized protein</fullName>
    </submittedName>
</protein>
<name>A0A9D1U455_9LACO</name>
<evidence type="ECO:0000313" key="2">
    <source>
        <dbReference type="Proteomes" id="UP000886878"/>
    </source>
</evidence>
<reference evidence="1" key="1">
    <citation type="journal article" date="2021" name="PeerJ">
        <title>Extensive microbial diversity within the chicken gut microbiome revealed by metagenomics and culture.</title>
        <authorList>
            <person name="Gilroy R."/>
            <person name="Ravi A."/>
            <person name="Getino M."/>
            <person name="Pursley I."/>
            <person name="Horton D.L."/>
            <person name="Alikhan N.F."/>
            <person name="Baker D."/>
            <person name="Gharbi K."/>
            <person name="Hall N."/>
            <person name="Watson M."/>
            <person name="Adriaenssens E.M."/>
            <person name="Foster-Nyarko E."/>
            <person name="Jarju S."/>
            <person name="Secka A."/>
            <person name="Antonio M."/>
            <person name="Oren A."/>
            <person name="Chaudhuri R.R."/>
            <person name="La Ragione R."/>
            <person name="Hildebrand F."/>
            <person name="Pallen M.J."/>
        </authorList>
    </citation>
    <scope>NUCLEOTIDE SEQUENCE</scope>
    <source>
        <strain evidence="1">ChiHejej3B27-2180</strain>
    </source>
</reference>
<feature type="non-terminal residue" evidence="1">
    <location>
        <position position="1"/>
    </location>
</feature>
<dbReference type="EMBL" id="DXGK01000081">
    <property type="protein sequence ID" value="HIW70530.1"/>
    <property type="molecule type" value="Genomic_DNA"/>
</dbReference>